<comment type="caution">
    <text evidence="5">The sequence shown here is derived from an EMBL/GenBank/DDBJ whole genome shotgun (WGS) entry which is preliminary data.</text>
</comment>
<evidence type="ECO:0000256" key="1">
    <source>
        <dbReference type="ARBA" id="ARBA00023015"/>
    </source>
</evidence>
<evidence type="ECO:0000313" key="5">
    <source>
        <dbReference type="EMBL" id="OGI38627.1"/>
    </source>
</evidence>
<evidence type="ECO:0000313" key="6">
    <source>
        <dbReference type="Proteomes" id="UP000179334"/>
    </source>
</evidence>
<dbReference type="InterPro" id="IPR050807">
    <property type="entry name" value="TransReg_Diox_bact_type"/>
</dbReference>
<accession>A0A1F6T0C1</accession>
<evidence type="ECO:0000259" key="4">
    <source>
        <dbReference type="PROSITE" id="PS50943"/>
    </source>
</evidence>
<dbReference type="Pfam" id="PF01381">
    <property type="entry name" value="HTH_3"/>
    <property type="match status" value="1"/>
</dbReference>
<feature type="domain" description="HTH cro/C1-type" evidence="4">
    <location>
        <begin position="2"/>
        <end position="53"/>
    </location>
</feature>
<sequence length="77" mass="8891">MLRLVRGWTQEDLAEASGLHRTYVSLVERGRCNISLDNLERLAEALELSLTELFSTLDATRERMLAMLDKTLKRKEL</sequence>
<reference evidence="5 6" key="1">
    <citation type="journal article" date="2016" name="Nat. Commun.">
        <title>Thousands of microbial genomes shed light on interconnected biogeochemical processes in an aquifer system.</title>
        <authorList>
            <person name="Anantharaman K."/>
            <person name="Brown C.T."/>
            <person name="Hug L.A."/>
            <person name="Sharon I."/>
            <person name="Castelle C.J."/>
            <person name="Probst A.J."/>
            <person name="Thomas B.C."/>
            <person name="Singh A."/>
            <person name="Wilkins M.J."/>
            <person name="Karaoz U."/>
            <person name="Brodie E.L."/>
            <person name="Williams K.H."/>
            <person name="Hubbard S.S."/>
            <person name="Banfield J.F."/>
        </authorList>
    </citation>
    <scope>NUCLEOTIDE SEQUENCE [LARGE SCALE GENOMIC DNA]</scope>
</reference>
<keyword evidence="2" id="KW-0238">DNA-binding</keyword>
<dbReference type="SMART" id="SM00530">
    <property type="entry name" value="HTH_XRE"/>
    <property type="match status" value="1"/>
</dbReference>
<dbReference type="GO" id="GO:0005829">
    <property type="term" value="C:cytosol"/>
    <property type="evidence" value="ECO:0007669"/>
    <property type="project" value="TreeGrafter"/>
</dbReference>
<dbReference type="Gene3D" id="1.10.260.40">
    <property type="entry name" value="lambda repressor-like DNA-binding domains"/>
    <property type="match status" value="1"/>
</dbReference>
<dbReference type="GO" id="GO:0003677">
    <property type="term" value="F:DNA binding"/>
    <property type="evidence" value="ECO:0007669"/>
    <property type="project" value="UniProtKB-KW"/>
</dbReference>
<dbReference type="PANTHER" id="PTHR46797:SF23">
    <property type="entry name" value="HTH-TYPE TRANSCRIPTIONAL REGULATOR SUTR"/>
    <property type="match status" value="1"/>
</dbReference>
<dbReference type="EMBL" id="MFSR01000065">
    <property type="protein sequence ID" value="OGI38627.1"/>
    <property type="molecule type" value="Genomic_DNA"/>
</dbReference>
<protein>
    <recommendedName>
        <fullName evidence="4">HTH cro/C1-type domain-containing protein</fullName>
    </recommendedName>
</protein>
<gene>
    <name evidence="5" type="ORF">A2V91_04660</name>
</gene>
<dbReference type="SUPFAM" id="SSF47413">
    <property type="entry name" value="lambda repressor-like DNA-binding domains"/>
    <property type="match status" value="1"/>
</dbReference>
<proteinExistence type="predicted"/>
<dbReference type="PANTHER" id="PTHR46797">
    <property type="entry name" value="HTH-TYPE TRANSCRIPTIONAL REGULATOR"/>
    <property type="match status" value="1"/>
</dbReference>
<dbReference type="InterPro" id="IPR001387">
    <property type="entry name" value="Cro/C1-type_HTH"/>
</dbReference>
<evidence type="ECO:0000256" key="2">
    <source>
        <dbReference type="ARBA" id="ARBA00023125"/>
    </source>
</evidence>
<dbReference type="AlphaFoldDB" id="A0A1F6T0C1"/>
<name>A0A1F6T0C1_9PROT</name>
<evidence type="ECO:0000256" key="3">
    <source>
        <dbReference type="ARBA" id="ARBA00023163"/>
    </source>
</evidence>
<dbReference type="PROSITE" id="PS50943">
    <property type="entry name" value="HTH_CROC1"/>
    <property type="match status" value="1"/>
</dbReference>
<organism evidence="5 6">
    <name type="scientific">Candidatus Muproteobacteria bacterium RBG_16_64_10</name>
    <dbReference type="NCBI Taxonomy" id="1817757"/>
    <lineage>
        <taxon>Bacteria</taxon>
        <taxon>Pseudomonadati</taxon>
        <taxon>Pseudomonadota</taxon>
        <taxon>Candidatus Muproteobacteria</taxon>
    </lineage>
</organism>
<dbReference type="GO" id="GO:0003700">
    <property type="term" value="F:DNA-binding transcription factor activity"/>
    <property type="evidence" value="ECO:0007669"/>
    <property type="project" value="TreeGrafter"/>
</dbReference>
<keyword evidence="1" id="KW-0805">Transcription regulation</keyword>
<keyword evidence="3" id="KW-0804">Transcription</keyword>
<dbReference type="Proteomes" id="UP000179334">
    <property type="component" value="Unassembled WGS sequence"/>
</dbReference>
<dbReference type="InterPro" id="IPR010982">
    <property type="entry name" value="Lambda_DNA-bd_dom_sf"/>
</dbReference>
<dbReference type="CDD" id="cd00093">
    <property type="entry name" value="HTH_XRE"/>
    <property type="match status" value="1"/>
</dbReference>